<evidence type="ECO:0000313" key="2">
    <source>
        <dbReference type="EMBL" id="PAV66029.1"/>
    </source>
</evidence>
<keyword evidence="3" id="KW-1185">Reference proteome</keyword>
<dbReference type="Pfam" id="PF07818">
    <property type="entry name" value="HCNGP"/>
    <property type="match status" value="1"/>
</dbReference>
<dbReference type="STRING" id="2018661.A0A2A2JWT8"/>
<organism evidence="2 3">
    <name type="scientific">Diploscapter pachys</name>
    <dbReference type="NCBI Taxonomy" id="2018661"/>
    <lineage>
        <taxon>Eukaryota</taxon>
        <taxon>Metazoa</taxon>
        <taxon>Ecdysozoa</taxon>
        <taxon>Nematoda</taxon>
        <taxon>Chromadorea</taxon>
        <taxon>Rhabditida</taxon>
        <taxon>Rhabditina</taxon>
        <taxon>Rhabditomorpha</taxon>
        <taxon>Rhabditoidea</taxon>
        <taxon>Rhabditidae</taxon>
        <taxon>Diploscapter</taxon>
    </lineage>
</organism>
<comment type="caution">
    <text evidence="2">The sequence shown here is derived from an EMBL/GenBank/DDBJ whole genome shotgun (WGS) entry which is preliminary data.</text>
</comment>
<dbReference type="Proteomes" id="UP000218231">
    <property type="component" value="Unassembled WGS sequence"/>
</dbReference>
<dbReference type="GO" id="GO:0005634">
    <property type="term" value="C:nucleus"/>
    <property type="evidence" value="ECO:0007669"/>
    <property type="project" value="TreeGrafter"/>
</dbReference>
<dbReference type="OrthoDB" id="1714508at2759"/>
<evidence type="ECO:0000256" key="1">
    <source>
        <dbReference type="SAM" id="MobiDB-lite"/>
    </source>
</evidence>
<dbReference type="EMBL" id="LIAE01010173">
    <property type="protein sequence ID" value="PAV66029.1"/>
    <property type="molecule type" value="Genomic_DNA"/>
</dbReference>
<gene>
    <name evidence="2" type="ORF">WR25_19448</name>
</gene>
<reference evidence="2 3" key="1">
    <citation type="journal article" date="2017" name="Curr. Biol.">
        <title>Genome architecture and evolution of a unichromosomal asexual nematode.</title>
        <authorList>
            <person name="Fradin H."/>
            <person name="Zegar C."/>
            <person name="Gutwein M."/>
            <person name="Lucas J."/>
            <person name="Kovtun M."/>
            <person name="Corcoran D."/>
            <person name="Baugh L.R."/>
            <person name="Kiontke K."/>
            <person name="Gunsalus K."/>
            <person name="Fitch D.H."/>
            <person name="Piano F."/>
        </authorList>
    </citation>
    <scope>NUCLEOTIDE SEQUENCE [LARGE SCALE GENOMIC DNA]</scope>
    <source>
        <strain evidence="2">PF1309</strain>
    </source>
</reference>
<feature type="compositionally biased region" description="Acidic residues" evidence="1">
    <location>
        <begin position="141"/>
        <end position="155"/>
    </location>
</feature>
<sequence length="601" mass="68042">MLNLVDYGSDSDEGSPNRGPRSPNRHNKSKQRKDSEIMFEESSSDHSSTRSELFEPPPPKRRSTNAGSESNTPTQLGNFHQASSTASLLSMNVAGDGKEDAFEQADREANEGAQSSGASPDSIREEQIEEPKPPERQSQEDNSDEDEKLIDVEVEEAQKLLRQLQDSSANSPQYDVSPQTPQNEGQMTPDRDATAAVVEYEGEVRLPPDPPGECDYVLQQKFLGFFDRKGAGIDMNAQIKNQKHFQNPSSYERFIEEFSLDEKGSNFPPNIFDPHAFPENCFYEHLARYVILPKPYGVSCVGQRQEGGGIFENSTVIKRNEHDVVIEDCIPLLKRYLDEPMLTFCTGLKRYLSGSIVLPCSPHDFQYLKKSINRANASAGRNEPYHHTAIAIALNRPPQKEGYIQGYATFQQVGTHKEYIFVEENATKRMRSGKYAVMGRVEYEVLGEANGCSLLKVSTNKFARHFPRIALSNLGCPVLGDEIYCSRLYDLEGEPTILPPQRKFKMKDHKPYFPEQICQNFDMKEVALRNALPMYFHVFQTVFPKYGQKDKVTDEETMYLTAGLQPPVHFMAALNVLQLRGAYEDFLKKNEDQFFDRESAM</sequence>
<feature type="compositionally biased region" description="Polar residues" evidence="1">
    <location>
        <begin position="164"/>
        <end position="186"/>
    </location>
</feature>
<evidence type="ECO:0000313" key="3">
    <source>
        <dbReference type="Proteomes" id="UP000218231"/>
    </source>
</evidence>
<dbReference type="PANTHER" id="PTHR13464:SF0">
    <property type="entry name" value="SAP30-BINDING PROTEIN"/>
    <property type="match status" value="1"/>
</dbReference>
<feature type="compositionally biased region" description="Basic and acidic residues" evidence="1">
    <location>
        <begin position="122"/>
        <end position="139"/>
    </location>
</feature>
<dbReference type="PANTHER" id="PTHR13464">
    <property type="entry name" value="TRANSCRIPTIONAL REGULATOR PROTEIN HCNGP"/>
    <property type="match status" value="1"/>
</dbReference>
<accession>A0A2A2JWT8</accession>
<dbReference type="AlphaFoldDB" id="A0A2A2JWT8"/>
<feature type="compositionally biased region" description="Basic and acidic residues" evidence="1">
    <location>
        <begin position="43"/>
        <end position="53"/>
    </location>
</feature>
<name>A0A2A2JWT8_9BILA</name>
<protein>
    <submittedName>
        <fullName evidence="2">Uncharacterized protein</fullName>
    </submittedName>
</protein>
<feature type="region of interest" description="Disordered" evidence="1">
    <location>
        <begin position="1"/>
        <end position="192"/>
    </location>
</feature>
<dbReference type="InterPro" id="IPR012479">
    <property type="entry name" value="SAP30BP"/>
</dbReference>
<dbReference type="Gene3D" id="3.30.2350.10">
    <property type="entry name" value="Pseudouridine synthase"/>
    <property type="match status" value="1"/>
</dbReference>
<dbReference type="GO" id="GO:0006355">
    <property type="term" value="P:regulation of DNA-templated transcription"/>
    <property type="evidence" value="ECO:0007669"/>
    <property type="project" value="InterPro"/>
</dbReference>
<feature type="compositionally biased region" description="Polar residues" evidence="1">
    <location>
        <begin position="64"/>
        <end position="90"/>
    </location>
</feature>
<feature type="compositionally biased region" description="Basic and acidic residues" evidence="1">
    <location>
        <begin position="96"/>
        <end position="110"/>
    </location>
</feature>
<proteinExistence type="predicted"/>